<dbReference type="GO" id="GO:0003700">
    <property type="term" value="F:DNA-binding transcription factor activity"/>
    <property type="evidence" value="ECO:0007669"/>
    <property type="project" value="InterPro"/>
</dbReference>
<dbReference type="Gene3D" id="1.10.10.60">
    <property type="entry name" value="Homeodomain-like"/>
    <property type="match status" value="2"/>
</dbReference>
<dbReference type="Gene3D" id="2.60.120.10">
    <property type="entry name" value="Jelly Rolls"/>
    <property type="match status" value="1"/>
</dbReference>
<dbReference type="InterPro" id="IPR014710">
    <property type="entry name" value="RmlC-like_jellyroll"/>
</dbReference>
<dbReference type="PROSITE" id="PS00041">
    <property type="entry name" value="HTH_ARAC_FAMILY_1"/>
    <property type="match status" value="1"/>
</dbReference>
<dbReference type="InterPro" id="IPR018062">
    <property type="entry name" value="HTH_AraC-typ_CS"/>
</dbReference>
<sequence length="280" mass="33520">MKTKLEFLKKSFFVEKSRVKINYSMSSIHYHKSYEIYYLQKGSVKYFIKDKVYNVKKGDLVLINTYDIHRTVYSDCSENDRIVLYFNDNFIRNIKKLEKNYDFLSKIQSSNILRLNPKQQIIIENILIKMLKEYNSNGEEKELYLKIFLSELLMRINRYNRENRYIDKINPMQEKIMEVVTYINNNYSKKQSISFLAKRFSISESYLSHLFKDVTGFTVINYINTVRIKEAQRLLINTNKTITEIANQVGFNTITHFGRVFKKSINTSPSKYRKLNRKRG</sequence>
<dbReference type="AlphaFoldDB" id="A0A285GNU2"/>
<dbReference type="PANTHER" id="PTHR43280:SF34">
    <property type="entry name" value="ARAC-FAMILY TRANSCRIPTIONAL REGULATOR"/>
    <property type="match status" value="1"/>
</dbReference>
<dbReference type="InterPro" id="IPR037923">
    <property type="entry name" value="HTH-like"/>
</dbReference>
<dbReference type="GO" id="GO:0043565">
    <property type="term" value="F:sequence-specific DNA binding"/>
    <property type="evidence" value="ECO:0007669"/>
    <property type="project" value="InterPro"/>
</dbReference>
<keyword evidence="6" id="KW-1185">Reference proteome</keyword>
<keyword evidence="1" id="KW-0805">Transcription regulation</keyword>
<dbReference type="InterPro" id="IPR003313">
    <property type="entry name" value="AraC-bd"/>
</dbReference>
<protein>
    <submittedName>
        <fullName evidence="5">AraC-type DNA-binding protein</fullName>
    </submittedName>
</protein>
<dbReference type="OrthoDB" id="9782911at2"/>
<accession>A0A285GNU2</accession>
<reference evidence="6" key="1">
    <citation type="submission" date="2017-09" db="EMBL/GenBank/DDBJ databases">
        <authorList>
            <person name="Varghese N."/>
            <person name="Submissions S."/>
        </authorList>
    </citation>
    <scope>NUCLEOTIDE SEQUENCE [LARGE SCALE GENOMIC DNA]</scope>
    <source>
        <strain evidence="6">MSL47</strain>
    </source>
</reference>
<dbReference type="InterPro" id="IPR009057">
    <property type="entry name" value="Homeodomain-like_sf"/>
</dbReference>
<evidence type="ECO:0000256" key="3">
    <source>
        <dbReference type="ARBA" id="ARBA00023163"/>
    </source>
</evidence>
<evidence type="ECO:0000256" key="2">
    <source>
        <dbReference type="ARBA" id="ARBA00023125"/>
    </source>
</evidence>
<dbReference type="Pfam" id="PF12833">
    <property type="entry name" value="HTH_18"/>
    <property type="match status" value="1"/>
</dbReference>
<dbReference type="InterPro" id="IPR018060">
    <property type="entry name" value="HTH_AraC"/>
</dbReference>
<evidence type="ECO:0000256" key="1">
    <source>
        <dbReference type="ARBA" id="ARBA00023015"/>
    </source>
</evidence>
<dbReference type="SUPFAM" id="SSF46689">
    <property type="entry name" value="Homeodomain-like"/>
    <property type="match status" value="2"/>
</dbReference>
<dbReference type="SUPFAM" id="SSF51215">
    <property type="entry name" value="Regulatory protein AraC"/>
    <property type="match status" value="1"/>
</dbReference>
<gene>
    <name evidence="5" type="ORF">SAMN06265827_10947</name>
</gene>
<name>A0A285GNU2_9FIRM</name>
<evidence type="ECO:0000259" key="4">
    <source>
        <dbReference type="PROSITE" id="PS01124"/>
    </source>
</evidence>
<proteinExistence type="predicted"/>
<feature type="domain" description="HTH araC/xylS-type" evidence="4">
    <location>
        <begin position="177"/>
        <end position="275"/>
    </location>
</feature>
<keyword evidence="3" id="KW-0804">Transcription</keyword>
<evidence type="ECO:0000313" key="6">
    <source>
        <dbReference type="Proteomes" id="UP000219573"/>
    </source>
</evidence>
<dbReference type="PRINTS" id="PR00032">
    <property type="entry name" value="HTHARAC"/>
</dbReference>
<dbReference type="Pfam" id="PF02311">
    <property type="entry name" value="AraC_binding"/>
    <property type="match status" value="1"/>
</dbReference>
<evidence type="ECO:0000313" key="5">
    <source>
        <dbReference type="EMBL" id="SNY25227.1"/>
    </source>
</evidence>
<dbReference type="PROSITE" id="PS01124">
    <property type="entry name" value="HTH_ARAC_FAMILY_2"/>
    <property type="match status" value="1"/>
</dbReference>
<dbReference type="EMBL" id="OBDZ01000009">
    <property type="protein sequence ID" value="SNY25227.1"/>
    <property type="molecule type" value="Genomic_DNA"/>
</dbReference>
<dbReference type="SMART" id="SM00342">
    <property type="entry name" value="HTH_ARAC"/>
    <property type="match status" value="1"/>
</dbReference>
<keyword evidence="2 5" id="KW-0238">DNA-binding</keyword>
<dbReference type="InterPro" id="IPR020449">
    <property type="entry name" value="Tscrpt_reg_AraC-type_HTH"/>
</dbReference>
<dbReference type="Proteomes" id="UP000219573">
    <property type="component" value="Unassembled WGS sequence"/>
</dbReference>
<dbReference type="PANTHER" id="PTHR43280">
    <property type="entry name" value="ARAC-FAMILY TRANSCRIPTIONAL REGULATOR"/>
    <property type="match status" value="1"/>
</dbReference>
<dbReference type="RefSeq" id="WP_097017496.1">
    <property type="nucleotide sequence ID" value="NZ_OBDZ01000009.1"/>
</dbReference>
<organism evidence="5 6">
    <name type="scientific">Orenia metallireducens</name>
    <dbReference type="NCBI Taxonomy" id="1413210"/>
    <lineage>
        <taxon>Bacteria</taxon>
        <taxon>Bacillati</taxon>
        <taxon>Bacillota</taxon>
        <taxon>Clostridia</taxon>
        <taxon>Halanaerobiales</taxon>
        <taxon>Halobacteroidaceae</taxon>
        <taxon>Orenia</taxon>
    </lineage>
</organism>